<accession>A0A3S3U5J0</accession>
<keyword evidence="3" id="KW-0540">Nuclease</keyword>
<protein>
    <recommendedName>
        <fullName evidence="2">UPF0102 protein H206_02237</fullName>
    </recommendedName>
</protein>
<dbReference type="GO" id="GO:0003676">
    <property type="term" value="F:nucleic acid binding"/>
    <property type="evidence" value="ECO:0007669"/>
    <property type="project" value="InterPro"/>
</dbReference>
<keyword evidence="3" id="KW-0255">Endonuclease</keyword>
<dbReference type="InterPro" id="IPR011335">
    <property type="entry name" value="Restrct_endonuc-II-like"/>
</dbReference>
<gene>
    <name evidence="3" type="ORF">H206_02237</name>
</gene>
<dbReference type="HAMAP" id="MF_00048">
    <property type="entry name" value="UPF0102"/>
    <property type="match status" value="1"/>
</dbReference>
<reference evidence="3 4" key="1">
    <citation type="submission" date="2017-01" db="EMBL/GenBank/DDBJ databases">
        <title>The cable genome- insights into the physiology and evolution of filamentous bacteria capable of sulfide oxidation via long distance electron transfer.</title>
        <authorList>
            <person name="Schreiber L."/>
            <person name="Bjerg J.T."/>
            <person name="Boggild A."/>
            <person name="Van De Vossenberg J."/>
            <person name="Meysman F."/>
            <person name="Nielsen L.P."/>
            <person name="Schramm A."/>
            <person name="Kjeldsen K.U."/>
        </authorList>
    </citation>
    <scope>NUCLEOTIDE SEQUENCE [LARGE SCALE GENOMIC DNA]</scope>
    <source>
        <strain evidence="3">MCF</strain>
    </source>
</reference>
<organism evidence="3 4">
    <name type="scientific">Candidatus Electrothrix aarhusensis</name>
    <dbReference type="NCBI Taxonomy" id="1859131"/>
    <lineage>
        <taxon>Bacteria</taxon>
        <taxon>Pseudomonadati</taxon>
        <taxon>Thermodesulfobacteriota</taxon>
        <taxon>Desulfobulbia</taxon>
        <taxon>Desulfobulbales</taxon>
        <taxon>Desulfobulbaceae</taxon>
        <taxon>Candidatus Electrothrix</taxon>
    </lineage>
</organism>
<keyword evidence="3" id="KW-0378">Hydrolase</keyword>
<evidence type="ECO:0000313" key="4">
    <source>
        <dbReference type="Proteomes" id="UP000287853"/>
    </source>
</evidence>
<evidence type="ECO:0000256" key="1">
    <source>
        <dbReference type="ARBA" id="ARBA00006738"/>
    </source>
</evidence>
<dbReference type="PANTHER" id="PTHR34039">
    <property type="entry name" value="UPF0102 PROTEIN YRAN"/>
    <property type="match status" value="1"/>
</dbReference>
<dbReference type="Proteomes" id="UP000287853">
    <property type="component" value="Unassembled WGS sequence"/>
</dbReference>
<dbReference type="InterPro" id="IPR003509">
    <property type="entry name" value="UPF0102_YraN-like"/>
</dbReference>
<comment type="similarity">
    <text evidence="1 2">Belongs to the UPF0102 family.</text>
</comment>
<comment type="caution">
    <text evidence="3">The sequence shown here is derived from an EMBL/GenBank/DDBJ whole genome shotgun (WGS) entry which is preliminary data.</text>
</comment>
<dbReference type="Pfam" id="PF02021">
    <property type="entry name" value="UPF0102"/>
    <property type="match status" value="1"/>
</dbReference>
<evidence type="ECO:0000256" key="2">
    <source>
        <dbReference type="HAMAP-Rule" id="MF_00048"/>
    </source>
</evidence>
<dbReference type="InterPro" id="IPR011856">
    <property type="entry name" value="tRNA_endonuc-like_dom_sf"/>
</dbReference>
<dbReference type="GO" id="GO:0004519">
    <property type="term" value="F:endonuclease activity"/>
    <property type="evidence" value="ECO:0007669"/>
    <property type="project" value="UniProtKB-KW"/>
</dbReference>
<dbReference type="Gene3D" id="3.40.1350.10">
    <property type="match status" value="1"/>
</dbReference>
<dbReference type="CDD" id="cd20736">
    <property type="entry name" value="PoNe_Nuclease"/>
    <property type="match status" value="1"/>
</dbReference>
<evidence type="ECO:0000313" key="3">
    <source>
        <dbReference type="EMBL" id="RWX44240.1"/>
    </source>
</evidence>
<dbReference type="SUPFAM" id="SSF52980">
    <property type="entry name" value="Restriction endonuclease-like"/>
    <property type="match status" value="1"/>
</dbReference>
<dbReference type="NCBIfam" id="TIGR00252">
    <property type="entry name" value="YraN family protein"/>
    <property type="match status" value="1"/>
</dbReference>
<sequence length="121" mass="13993">MKAPISKKDPRKATGRSGEDLAAQHLVQQGYTILERNYRLRIGEVDIIARDEEYLVFIEVKTRRSKRFGSPFEAVDIRKQQQIIRIASAYLQGKEIPVRFDVVAVHLNEQNVRIEVLKNAF</sequence>
<proteinExistence type="inferred from homology"/>
<dbReference type="NCBIfam" id="NF009150">
    <property type="entry name" value="PRK12497.1-3"/>
    <property type="match status" value="1"/>
</dbReference>
<dbReference type="PANTHER" id="PTHR34039:SF1">
    <property type="entry name" value="UPF0102 PROTEIN YRAN"/>
    <property type="match status" value="1"/>
</dbReference>
<keyword evidence="4" id="KW-1185">Reference proteome</keyword>
<dbReference type="EMBL" id="MTKO01000099">
    <property type="protein sequence ID" value="RWX44240.1"/>
    <property type="molecule type" value="Genomic_DNA"/>
</dbReference>
<name>A0A3S3U5J0_9BACT</name>
<dbReference type="NCBIfam" id="NF009154">
    <property type="entry name" value="PRK12497.3-3"/>
    <property type="match status" value="1"/>
</dbReference>
<dbReference type="AlphaFoldDB" id="A0A3S3U5J0"/>